<sequence length="474" mass="50861">MTPTSPIDTMLMGTVITCDAERRVITDGAVAIAGGSILAVGKREELHLAYTAQRTIGGPRCTVMPGMIDCHSHLSQALVRSLIAHELPMIQRLYLPAEDAMSLNDVATSVRLCVSQLLRSGVTCVAETTATQSHEETILATLGEIGMRAIVARGSSDQSCHHESIYGQVSGTSSATLRSGEAERDLAHTAAFLDRYDPSGCSLIKGGVLASHLTGSSPHYVRLAAQLAEERGASFQVHVARDREEIEFCLAVLGARPLQVLADLGVLGPRFLAIHGILLTDVEARLLAESGGGLAHAPLECLNILNGVPPVARWRRAGVNVGLGCDNALNDGFEVMRATMIQQGALRAIPGYDPEHLPAEDILDMATSDAARAISWDHAIGSLEVGKQADAVVIDRDSPHLMSQQHPVVDLVRYGTRNEVRWVLVRGRVLVDDRELTTIDLDAVRSRAEEIAPRVAAVVSSRRYRSLSPSVNID</sequence>
<dbReference type="PANTHER" id="PTHR43794">
    <property type="entry name" value="AMINOHYDROLASE SSNA-RELATED"/>
    <property type="match status" value="1"/>
</dbReference>
<dbReference type="PANTHER" id="PTHR43794:SF11">
    <property type="entry name" value="AMIDOHYDROLASE-RELATED DOMAIN-CONTAINING PROTEIN"/>
    <property type="match status" value="1"/>
</dbReference>
<dbReference type="Gene3D" id="2.30.40.10">
    <property type="entry name" value="Urease, subunit C, domain 1"/>
    <property type="match status" value="1"/>
</dbReference>
<feature type="domain" description="Amidohydrolase-related" evidence="2">
    <location>
        <begin position="62"/>
        <end position="429"/>
    </location>
</feature>
<evidence type="ECO:0000313" key="5">
    <source>
        <dbReference type="EMBL" id="CAB4881676.1"/>
    </source>
</evidence>
<protein>
    <submittedName>
        <fullName evidence="4">Unannotated protein</fullName>
    </submittedName>
</protein>
<evidence type="ECO:0000313" key="6">
    <source>
        <dbReference type="EMBL" id="CAB5067160.1"/>
    </source>
</evidence>
<gene>
    <name evidence="3" type="ORF">UFOPK2602_01060</name>
    <name evidence="4" type="ORF">UFOPK2806_02466</name>
    <name evidence="5" type="ORF">UFOPK3417_01428</name>
    <name evidence="6" type="ORF">UFOPK4306_01999</name>
</gene>
<dbReference type="InterPro" id="IPR032466">
    <property type="entry name" value="Metal_Hydrolase"/>
</dbReference>
<dbReference type="EMBL" id="CAFBLR010000155">
    <property type="protein sequence ID" value="CAB4881676.1"/>
    <property type="molecule type" value="Genomic_DNA"/>
</dbReference>
<organism evidence="4">
    <name type="scientific">freshwater metagenome</name>
    <dbReference type="NCBI Taxonomy" id="449393"/>
    <lineage>
        <taxon>unclassified sequences</taxon>
        <taxon>metagenomes</taxon>
        <taxon>ecological metagenomes</taxon>
    </lineage>
</organism>
<dbReference type="EMBL" id="CAEZXX010000063">
    <property type="protein sequence ID" value="CAB4709357.1"/>
    <property type="molecule type" value="Genomic_DNA"/>
</dbReference>
<dbReference type="SUPFAM" id="SSF51556">
    <property type="entry name" value="Metallo-dependent hydrolases"/>
    <property type="match status" value="1"/>
</dbReference>
<keyword evidence="1" id="KW-0378">Hydrolase</keyword>
<dbReference type="EMBL" id="CAEZYY010000058">
    <property type="protein sequence ID" value="CAB4771801.1"/>
    <property type="molecule type" value="Genomic_DNA"/>
</dbReference>
<evidence type="ECO:0000256" key="1">
    <source>
        <dbReference type="ARBA" id="ARBA00022801"/>
    </source>
</evidence>
<dbReference type="InterPro" id="IPR011059">
    <property type="entry name" value="Metal-dep_hydrolase_composite"/>
</dbReference>
<name>A0A6J6VHE0_9ZZZZ</name>
<dbReference type="InterPro" id="IPR050287">
    <property type="entry name" value="MTA/SAH_deaminase"/>
</dbReference>
<dbReference type="Pfam" id="PF01979">
    <property type="entry name" value="Amidohydro_1"/>
    <property type="match status" value="1"/>
</dbReference>
<accession>A0A6J6VHE0</accession>
<dbReference type="AlphaFoldDB" id="A0A6J6VHE0"/>
<dbReference type="InterPro" id="IPR006680">
    <property type="entry name" value="Amidohydro-rel"/>
</dbReference>
<reference evidence="4" key="1">
    <citation type="submission" date="2020-05" db="EMBL/GenBank/DDBJ databases">
        <authorList>
            <person name="Chiriac C."/>
            <person name="Salcher M."/>
            <person name="Ghai R."/>
            <person name="Kavagutti S V."/>
        </authorList>
    </citation>
    <scope>NUCLEOTIDE SEQUENCE</scope>
</reference>
<proteinExistence type="predicted"/>
<evidence type="ECO:0000313" key="3">
    <source>
        <dbReference type="EMBL" id="CAB4709357.1"/>
    </source>
</evidence>
<dbReference type="GO" id="GO:0016810">
    <property type="term" value="F:hydrolase activity, acting on carbon-nitrogen (but not peptide) bonds"/>
    <property type="evidence" value="ECO:0007669"/>
    <property type="project" value="InterPro"/>
</dbReference>
<dbReference type="Gene3D" id="3.20.20.140">
    <property type="entry name" value="Metal-dependent hydrolases"/>
    <property type="match status" value="1"/>
</dbReference>
<evidence type="ECO:0000313" key="4">
    <source>
        <dbReference type="EMBL" id="CAB4771801.1"/>
    </source>
</evidence>
<dbReference type="EMBL" id="CAFBQP010000093">
    <property type="protein sequence ID" value="CAB5067160.1"/>
    <property type="molecule type" value="Genomic_DNA"/>
</dbReference>
<dbReference type="SUPFAM" id="SSF51338">
    <property type="entry name" value="Composite domain of metallo-dependent hydrolases"/>
    <property type="match status" value="1"/>
</dbReference>
<evidence type="ECO:0000259" key="2">
    <source>
        <dbReference type="Pfam" id="PF01979"/>
    </source>
</evidence>